<keyword evidence="3" id="KW-0539">Nucleus</keyword>
<keyword evidence="8" id="KW-1185">Reference proteome</keyword>
<proteinExistence type="predicted"/>
<dbReference type="Pfam" id="PF04082">
    <property type="entry name" value="Fungal_trans"/>
    <property type="match status" value="1"/>
</dbReference>
<dbReference type="GO" id="GO:0006351">
    <property type="term" value="P:DNA-templated transcription"/>
    <property type="evidence" value="ECO:0007669"/>
    <property type="project" value="InterPro"/>
</dbReference>
<evidence type="ECO:0000313" key="8">
    <source>
        <dbReference type="Proteomes" id="UP000076532"/>
    </source>
</evidence>
<sequence>MMSGQIDSERDRKLGGLSCAECRRSKAKCDRIFPCQSCVRRGCGKICPDGTLAPTKGNTLLVGQIQRLGNQVKSAQARVEELQNRLRATSAGGSHALLQEDTLAPPTYDLQLYNDDSDLSEAMGSLLIDPEGNAKYHGESAGSEHLIALIESEVRFSFHAHSKPNSKQNENTAGVPELSLISRQLGDAITDLFKAFPMGLSVCRYTISEFSYFMPERSRALELVEIYYKRAASIIPIERCDLMKTIIEPVYGHSQVASLASIHAHRLSIFFAVLASAAYYDRSPHSDILAKQYHVLARAALSLDSIVREANTTTLQALLTIIWFMRVSDSQSHQERWLLGGTCARLAHIIGLQRESVSRTLNKEENQRRRVLFWELYTVEATSSGMMGLPPSFSLQHTDCQFPIDTEPHTTSHGASEPGYHNWKRRFAADCMSTAMQFVCSARPQPYEDLVQLEKRLRHTPTPHHLQSPAEPSDTNSSWSLDPMTAYQQYLVVAFRENTILYIHRIYFVQALREEPLDPFQHKLAPSVQAAYKSATQLVSSMRGLHEAHPQVAHDQWWLWTALFSACTILGALAVEAPRCAAARDAMLALEQAVHLFEIGLDLFHAPPMLDTLQRLLKRSKRTMTEVYEPHAFQISQSTHDTDSMGKEELAILVGGRKSLIKTKLPAKSPPHTHHSGTSPSSSQSISPMPDGSTALLAGFDPVMNFSFLPDVSSTDRNYEFATHTIDANYQYGYGAIDFGPSHLPPVFEQERRPQYNFIPDYQPPTLAAPHENSQFYIWDSFVEELMAPPQQDPLVLG</sequence>
<dbReference type="PANTHER" id="PTHR31001:SF56">
    <property type="entry name" value="ZN(2)-C6 FUNGAL-TYPE DOMAIN-CONTAINING PROTEIN"/>
    <property type="match status" value="1"/>
</dbReference>
<accession>A0A166M8F5</accession>
<evidence type="ECO:0000256" key="2">
    <source>
        <dbReference type="ARBA" id="ARBA00022723"/>
    </source>
</evidence>
<dbReference type="GO" id="GO:0003677">
    <property type="term" value="F:DNA binding"/>
    <property type="evidence" value="ECO:0007669"/>
    <property type="project" value="InterPro"/>
</dbReference>
<feature type="compositionally biased region" description="Low complexity" evidence="5">
    <location>
        <begin position="676"/>
        <end position="691"/>
    </location>
</feature>
<feature type="region of interest" description="Disordered" evidence="5">
    <location>
        <begin position="664"/>
        <end position="691"/>
    </location>
</feature>
<keyword evidence="2" id="KW-0479">Metal-binding</keyword>
<dbReference type="Proteomes" id="UP000076532">
    <property type="component" value="Unassembled WGS sequence"/>
</dbReference>
<evidence type="ECO:0000256" key="3">
    <source>
        <dbReference type="ARBA" id="ARBA00023242"/>
    </source>
</evidence>
<dbReference type="GO" id="GO:0005634">
    <property type="term" value="C:nucleus"/>
    <property type="evidence" value="ECO:0007669"/>
    <property type="project" value="UniProtKB-SubCell"/>
</dbReference>
<dbReference type="PANTHER" id="PTHR31001">
    <property type="entry name" value="UNCHARACTERIZED TRANSCRIPTIONAL REGULATORY PROTEIN"/>
    <property type="match status" value="1"/>
</dbReference>
<name>A0A166M8F5_9AGAM</name>
<reference evidence="7 8" key="1">
    <citation type="journal article" date="2016" name="Mol. Biol. Evol.">
        <title>Comparative Genomics of Early-Diverging Mushroom-Forming Fungi Provides Insights into the Origins of Lignocellulose Decay Capabilities.</title>
        <authorList>
            <person name="Nagy L.G."/>
            <person name="Riley R."/>
            <person name="Tritt A."/>
            <person name="Adam C."/>
            <person name="Daum C."/>
            <person name="Floudas D."/>
            <person name="Sun H."/>
            <person name="Yadav J.S."/>
            <person name="Pangilinan J."/>
            <person name="Larsson K.H."/>
            <person name="Matsuura K."/>
            <person name="Barry K."/>
            <person name="Labutti K."/>
            <person name="Kuo R."/>
            <person name="Ohm R.A."/>
            <person name="Bhattacharya S.S."/>
            <person name="Shirouzu T."/>
            <person name="Yoshinaga Y."/>
            <person name="Martin F.M."/>
            <person name="Grigoriev I.V."/>
            <person name="Hibbett D.S."/>
        </authorList>
    </citation>
    <scope>NUCLEOTIDE SEQUENCE [LARGE SCALE GENOMIC DNA]</scope>
    <source>
        <strain evidence="7 8">CBS 109695</strain>
    </source>
</reference>
<dbReference type="STRING" id="436010.A0A166M8F5"/>
<dbReference type="AlphaFoldDB" id="A0A166M8F5"/>
<evidence type="ECO:0000313" key="7">
    <source>
        <dbReference type="EMBL" id="KZP23743.1"/>
    </source>
</evidence>
<dbReference type="CDD" id="cd12148">
    <property type="entry name" value="fungal_TF_MHR"/>
    <property type="match status" value="1"/>
</dbReference>
<dbReference type="SMART" id="SM00906">
    <property type="entry name" value="Fungal_trans"/>
    <property type="match status" value="1"/>
</dbReference>
<protein>
    <recommendedName>
        <fullName evidence="6">Zn(2)-C6 fungal-type domain-containing protein</fullName>
    </recommendedName>
</protein>
<dbReference type="Gene3D" id="4.10.240.10">
    <property type="entry name" value="Zn(2)-C6 fungal-type DNA-binding domain"/>
    <property type="match status" value="1"/>
</dbReference>
<dbReference type="OrthoDB" id="424974at2759"/>
<dbReference type="InterPro" id="IPR007219">
    <property type="entry name" value="XnlR_reg_dom"/>
</dbReference>
<comment type="subcellular location">
    <subcellularLocation>
        <location evidence="1">Nucleus</location>
    </subcellularLocation>
</comment>
<dbReference type="SMART" id="SM00066">
    <property type="entry name" value="GAL4"/>
    <property type="match status" value="1"/>
</dbReference>
<evidence type="ECO:0000256" key="1">
    <source>
        <dbReference type="ARBA" id="ARBA00004123"/>
    </source>
</evidence>
<dbReference type="GO" id="GO:0000981">
    <property type="term" value="F:DNA-binding transcription factor activity, RNA polymerase II-specific"/>
    <property type="evidence" value="ECO:0007669"/>
    <property type="project" value="InterPro"/>
</dbReference>
<dbReference type="GO" id="GO:0008270">
    <property type="term" value="F:zinc ion binding"/>
    <property type="evidence" value="ECO:0007669"/>
    <property type="project" value="InterPro"/>
</dbReference>
<dbReference type="SUPFAM" id="SSF57701">
    <property type="entry name" value="Zn2/Cys6 DNA-binding domain"/>
    <property type="match status" value="1"/>
</dbReference>
<keyword evidence="4" id="KW-0175">Coiled coil</keyword>
<organism evidence="7 8">
    <name type="scientific">Athelia psychrophila</name>
    <dbReference type="NCBI Taxonomy" id="1759441"/>
    <lineage>
        <taxon>Eukaryota</taxon>
        <taxon>Fungi</taxon>
        <taxon>Dikarya</taxon>
        <taxon>Basidiomycota</taxon>
        <taxon>Agaricomycotina</taxon>
        <taxon>Agaricomycetes</taxon>
        <taxon>Agaricomycetidae</taxon>
        <taxon>Atheliales</taxon>
        <taxon>Atheliaceae</taxon>
        <taxon>Athelia</taxon>
    </lineage>
</organism>
<dbReference type="CDD" id="cd00067">
    <property type="entry name" value="GAL4"/>
    <property type="match status" value="1"/>
</dbReference>
<dbReference type="InterPro" id="IPR050613">
    <property type="entry name" value="Sec_Metabolite_Reg"/>
</dbReference>
<evidence type="ECO:0000256" key="4">
    <source>
        <dbReference type="SAM" id="Coils"/>
    </source>
</evidence>
<feature type="domain" description="Zn(2)-C6 fungal-type" evidence="6">
    <location>
        <begin position="18"/>
        <end position="47"/>
    </location>
</feature>
<dbReference type="InterPro" id="IPR036864">
    <property type="entry name" value="Zn2-C6_fun-type_DNA-bd_sf"/>
</dbReference>
<evidence type="ECO:0000259" key="6">
    <source>
        <dbReference type="PROSITE" id="PS50048"/>
    </source>
</evidence>
<feature type="coiled-coil region" evidence="4">
    <location>
        <begin position="65"/>
        <end position="92"/>
    </location>
</feature>
<evidence type="ECO:0000256" key="5">
    <source>
        <dbReference type="SAM" id="MobiDB-lite"/>
    </source>
</evidence>
<dbReference type="PROSITE" id="PS50048">
    <property type="entry name" value="ZN2_CY6_FUNGAL_2"/>
    <property type="match status" value="1"/>
</dbReference>
<dbReference type="EMBL" id="KV417530">
    <property type="protein sequence ID" value="KZP23743.1"/>
    <property type="molecule type" value="Genomic_DNA"/>
</dbReference>
<dbReference type="InterPro" id="IPR001138">
    <property type="entry name" value="Zn2Cys6_DnaBD"/>
</dbReference>
<gene>
    <name evidence="7" type="ORF">FIBSPDRAFT_1042604</name>
</gene>
<dbReference type="PROSITE" id="PS00463">
    <property type="entry name" value="ZN2_CY6_FUNGAL_1"/>
    <property type="match status" value="1"/>
</dbReference>